<dbReference type="PANTHER" id="PTHR45766:SF6">
    <property type="entry name" value="SWI_SNF-RELATED MATRIX-ASSOCIATED ACTIN-DEPENDENT REGULATOR OF CHROMATIN SUBFAMILY A-LIKE PROTEIN 1"/>
    <property type="match status" value="1"/>
</dbReference>
<dbReference type="GO" id="GO:0031297">
    <property type="term" value="P:replication fork processing"/>
    <property type="evidence" value="ECO:0007669"/>
    <property type="project" value="TreeGrafter"/>
</dbReference>
<dbReference type="InterPro" id="IPR000330">
    <property type="entry name" value="SNF2_N"/>
</dbReference>
<evidence type="ECO:0000259" key="3">
    <source>
        <dbReference type="PROSITE" id="PS51192"/>
    </source>
</evidence>
<dbReference type="STRING" id="582899.Hden_3010"/>
<feature type="region of interest" description="Disordered" evidence="2">
    <location>
        <begin position="562"/>
        <end position="583"/>
    </location>
</feature>
<organism evidence="4 5">
    <name type="scientific">Hyphomicrobium denitrificans (strain ATCC 51888 / DSM 1869 / NCIMB 11706 / TK 0415)</name>
    <dbReference type="NCBI Taxonomy" id="582899"/>
    <lineage>
        <taxon>Bacteria</taxon>
        <taxon>Pseudomonadati</taxon>
        <taxon>Pseudomonadota</taxon>
        <taxon>Alphaproteobacteria</taxon>
        <taxon>Hyphomicrobiales</taxon>
        <taxon>Hyphomicrobiaceae</taxon>
        <taxon>Hyphomicrobium</taxon>
    </lineage>
</organism>
<name>D8JVF1_HYPDA</name>
<dbReference type="Gene3D" id="3.40.50.300">
    <property type="entry name" value="P-loop containing nucleotide triphosphate hydrolases"/>
    <property type="match status" value="1"/>
</dbReference>
<proteinExistence type="predicted"/>
<dbReference type="InterPro" id="IPR038718">
    <property type="entry name" value="SNF2-like_sf"/>
</dbReference>
<dbReference type="RefSeq" id="WP_013216964.1">
    <property type="nucleotide sequence ID" value="NC_014313.1"/>
</dbReference>
<evidence type="ECO:0000313" key="4">
    <source>
        <dbReference type="EMBL" id="ADJ24805.1"/>
    </source>
</evidence>
<dbReference type="SMART" id="SM00487">
    <property type="entry name" value="DEXDc"/>
    <property type="match status" value="1"/>
</dbReference>
<dbReference type="PANTHER" id="PTHR45766">
    <property type="entry name" value="DNA ANNEALING HELICASE AND ENDONUCLEASE ZRANB3 FAMILY MEMBER"/>
    <property type="match status" value="1"/>
</dbReference>
<keyword evidence="1" id="KW-0378">Hydrolase</keyword>
<dbReference type="eggNOG" id="COG0553">
    <property type="taxonomic scope" value="Bacteria"/>
</dbReference>
<dbReference type="AlphaFoldDB" id="D8JVF1"/>
<dbReference type="InterPro" id="IPR014001">
    <property type="entry name" value="Helicase_ATP-bd"/>
</dbReference>
<dbReference type="OrthoDB" id="9814088at2"/>
<evidence type="ECO:0000256" key="1">
    <source>
        <dbReference type="ARBA" id="ARBA00022801"/>
    </source>
</evidence>
<dbReference type="InterPro" id="IPR027417">
    <property type="entry name" value="P-loop_NTPase"/>
</dbReference>
<accession>D8JVF1</accession>
<dbReference type="GO" id="GO:0005524">
    <property type="term" value="F:ATP binding"/>
    <property type="evidence" value="ECO:0007669"/>
    <property type="project" value="InterPro"/>
</dbReference>
<dbReference type="GO" id="GO:0006281">
    <property type="term" value="P:DNA repair"/>
    <property type="evidence" value="ECO:0007669"/>
    <property type="project" value="TreeGrafter"/>
</dbReference>
<evidence type="ECO:0000313" key="5">
    <source>
        <dbReference type="Proteomes" id="UP000002033"/>
    </source>
</evidence>
<keyword evidence="5" id="KW-1185">Reference proteome</keyword>
<dbReference type="PROSITE" id="PS51192">
    <property type="entry name" value="HELICASE_ATP_BIND_1"/>
    <property type="match status" value="1"/>
</dbReference>
<dbReference type="EMBL" id="CP002083">
    <property type="protein sequence ID" value="ADJ24805.1"/>
    <property type="molecule type" value="Genomic_DNA"/>
</dbReference>
<dbReference type="InterPro" id="IPR049730">
    <property type="entry name" value="SNF2/RAD54-like_C"/>
</dbReference>
<dbReference type="Gene3D" id="3.40.50.10810">
    <property type="entry name" value="Tandem AAA-ATPase domain"/>
    <property type="match status" value="1"/>
</dbReference>
<dbReference type="Proteomes" id="UP000002033">
    <property type="component" value="Chromosome"/>
</dbReference>
<dbReference type="Pfam" id="PF00176">
    <property type="entry name" value="SNF2-rel_dom"/>
    <property type="match status" value="1"/>
</dbReference>
<dbReference type="CDD" id="cd18793">
    <property type="entry name" value="SF2_C_SNF"/>
    <property type="match status" value="1"/>
</dbReference>
<reference evidence="5" key="1">
    <citation type="journal article" date="2011" name="J. Bacteriol.">
        <title>Genome sequences of eight morphologically diverse alphaproteobacteria.</title>
        <authorList>
            <consortium name="US DOE Joint Genome Institute"/>
            <person name="Brown P.J."/>
            <person name="Kysela D.T."/>
            <person name="Buechlein A."/>
            <person name="Hemmerich C."/>
            <person name="Brun Y.V."/>
        </authorList>
    </citation>
    <scope>NUCLEOTIDE SEQUENCE [LARGE SCALE GENOMIC DNA]</scope>
    <source>
        <strain evidence="5">ATCC 51888 / DSM 1869 / NCIB 11706 / TK 0415</strain>
    </source>
</reference>
<dbReference type="HOGENOM" id="CLU_000315_33_4_5"/>
<dbReference type="GO" id="GO:0004386">
    <property type="term" value="F:helicase activity"/>
    <property type="evidence" value="ECO:0007669"/>
    <property type="project" value="UniProtKB-KW"/>
</dbReference>
<dbReference type="GO" id="GO:0016787">
    <property type="term" value="F:hydrolase activity"/>
    <property type="evidence" value="ECO:0007669"/>
    <property type="project" value="UniProtKB-KW"/>
</dbReference>
<feature type="domain" description="Helicase ATP-binding" evidence="3">
    <location>
        <begin position="125"/>
        <end position="278"/>
    </location>
</feature>
<dbReference type="SUPFAM" id="SSF52540">
    <property type="entry name" value="P-loop containing nucleoside triphosphate hydrolases"/>
    <property type="match status" value="2"/>
</dbReference>
<evidence type="ECO:0000256" key="2">
    <source>
        <dbReference type="SAM" id="MobiDB-lite"/>
    </source>
</evidence>
<protein>
    <submittedName>
        <fullName evidence="4">SNF2-related protein</fullName>
    </submittedName>
</protein>
<sequence length="583" mass="64849">MTAPLLAHNRTYGAIEWNGKGWAITSIEPHVAIRLKQVFARINKTAKPPFVLTGGPQLDADLKWFMDRYPLRISADDAERMGGRKMLFETQQTELGAILAPNWMPPASVGFRGNMRPYSYQVQAAELVRRTGRLLLMDEMGLGKTVSAIAAIVAPDYLPALVVPQTHLPGQWAEKIGEFTELRTHIVKRTTPYQLPPVDVVICPYSKLAGWIDYAETAGFKSVVFDEIQELRSGSTTAKGAAAQAFARLAQLVLGLSGTPIYNYGEEIWRICDFLEEGCLGDWWDFIREWCKPGPGGKWLVKDTEALGTFLRESHLALRRTRTDVGHERKFANTIIHTISYDEKPLEDRAAQMAQLARQVISGSFTERGQAAREFDMMMRHDTGVAKAKHVAAFVRFLLEAKQPVLLCGWHRDVYDIWMDELSEFNPVLYTGSESPRQKAKAVQMFMDGASNLLIMSLRSGAGLDGLQQRCRTIVFGELDWSGKVHEQCVARLDRPGQEHQVDAIYLVADGGSDPAVMGVIGLKNSQAAGIVDPLSEPKEQNSDGTRIRQLAELYLQGKSHLAAPPAKPEPVCVPEDQQASMF</sequence>
<gene>
    <name evidence="4" type="ordered locus">Hden_3010</name>
</gene>
<dbReference type="KEGG" id="hdn:Hden_3010"/>